<accession>A0A498L0W1</accession>
<dbReference type="OrthoDB" id="351261at2157"/>
<proteinExistence type="predicted"/>
<name>A0A498L0W1_9EURY</name>
<dbReference type="Proteomes" id="UP000289691">
    <property type="component" value="Unassembled WGS sequence"/>
</dbReference>
<dbReference type="EMBL" id="RDFA01000001">
    <property type="protein sequence ID" value="RXK51959.1"/>
    <property type="molecule type" value="Genomic_DNA"/>
</dbReference>
<dbReference type="RefSeq" id="WP_129067814.1">
    <property type="nucleotide sequence ID" value="NZ_RDFA01000001.1"/>
</dbReference>
<keyword evidence="3" id="KW-1185">Reference proteome</keyword>
<feature type="compositionally biased region" description="Acidic residues" evidence="1">
    <location>
        <begin position="59"/>
        <end position="83"/>
    </location>
</feature>
<feature type="region of interest" description="Disordered" evidence="1">
    <location>
        <begin position="19"/>
        <end position="105"/>
    </location>
</feature>
<comment type="caution">
    <text evidence="2">The sequence shown here is derived from an EMBL/GenBank/DDBJ whole genome shotgun (WGS) entry which is preliminary data.</text>
</comment>
<protein>
    <submittedName>
        <fullName evidence="2">Uncharacterized protein</fullName>
    </submittedName>
</protein>
<evidence type="ECO:0000256" key="1">
    <source>
        <dbReference type="SAM" id="MobiDB-lite"/>
    </source>
</evidence>
<sequence>MDQDRRRVLGTTALAIAGALAGCAETDQQGTEDGSPTGGETPNGTTAPGTTDRTAATEPETDTPTETDAPTEAETETPDDTPTETDTPAETKTATATPDEPLTPTETVALTIDNEGFTAWKVTEDESGQVAEIEAENPTITFETGVRYTVQNNGWSFHPFALRASDDSPLLSQDAEGRYEDDRDVNWVDDGNEFAFTLTEALAADTDYYICTVHSSMRGDTSVQ</sequence>
<evidence type="ECO:0000313" key="3">
    <source>
        <dbReference type="Proteomes" id="UP000289691"/>
    </source>
</evidence>
<dbReference type="AlphaFoldDB" id="A0A498L0W1"/>
<feature type="compositionally biased region" description="Polar residues" evidence="1">
    <location>
        <begin position="27"/>
        <end position="49"/>
    </location>
</feature>
<dbReference type="PROSITE" id="PS51257">
    <property type="entry name" value="PROKAR_LIPOPROTEIN"/>
    <property type="match status" value="1"/>
</dbReference>
<gene>
    <name evidence="2" type="ORF">EAF64_04815</name>
</gene>
<organism evidence="2 3">
    <name type="scientific">Halorientalis pallida</name>
    <dbReference type="NCBI Taxonomy" id="2479928"/>
    <lineage>
        <taxon>Archaea</taxon>
        <taxon>Methanobacteriati</taxon>
        <taxon>Methanobacteriota</taxon>
        <taxon>Stenosarchaea group</taxon>
        <taxon>Halobacteria</taxon>
        <taxon>Halobacteriales</taxon>
        <taxon>Haloarculaceae</taxon>
        <taxon>Halorientalis</taxon>
    </lineage>
</organism>
<feature type="compositionally biased region" description="Low complexity" evidence="1">
    <location>
        <begin position="84"/>
        <end position="100"/>
    </location>
</feature>
<reference evidence="2 3" key="1">
    <citation type="submission" date="2019-01" db="EMBL/GenBank/DDBJ databases">
        <title>Halorientalis sp. F13-25 a new haloarchaeum isolated from hypersaline water.</title>
        <authorList>
            <person name="Ana D.-V."/>
            <person name="Cristina S.-P."/>
            <person name="Antonio V."/>
        </authorList>
    </citation>
    <scope>NUCLEOTIDE SEQUENCE [LARGE SCALE GENOMIC DNA]</scope>
    <source>
        <strain evidence="2 3">F13-25</strain>
    </source>
</reference>
<evidence type="ECO:0000313" key="2">
    <source>
        <dbReference type="EMBL" id="RXK51959.1"/>
    </source>
</evidence>